<dbReference type="Proteomes" id="UP000602057">
    <property type="component" value="Unassembled WGS sequence"/>
</dbReference>
<dbReference type="Pfam" id="PF17829">
    <property type="entry name" value="GH115_C"/>
    <property type="match status" value="1"/>
</dbReference>
<accession>A0A8J6Q800</accession>
<proteinExistence type="predicted"/>
<evidence type="ECO:0000256" key="2">
    <source>
        <dbReference type="SAM" id="SignalP"/>
    </source>
</evidence>
<dbReference type="Gene3D" id="1.20.58.2150">
    <property type="match status" value="1"/>
</dbReference>
<sequence length="984" mass="113143">MHKVRYFIFLLLLGILTNTDLYAQADFTIVSKDNQVGIFYDSNEPKVVEIAAKLVVNDIKNISGKEIAINDGVHKHAIIAGTINNSNLINRLVVSNKIFIDDIRGKWETYKIVLVDNPIKGIERAIVIVGSDRRATAYGLLEISRMMGVSPWEWWADVTPHIQSTISISFEPKTYGTPSVKYRGIFINDEDWGLQRWAALNYETETGDIGPKTYAKIFELMLRLRANTIWPAMHKSTKAFYHYPKSKEVADDYAIVIGSSHAEPMLSNINAEWDHQTMGEYRYDTNSKSIKTFFEKRVKETAKYDGIYTVGMRGEHDSPMIVGENDTESQVLLLENVITDQREILKKYSKKGENKPRVFVPYKEVLHYYQSGLNLPNDITLMWTDDNYGYIRQLSSPNEQKREGGAGVYYHTSYWGRPHDYLWLNSTNPVLMWEEMSKAYECQSRDIWILNCGDIKPHEYNIELFLDMAWDISSFKNSQSVLDHRKQWLAKAFGKTNSDKISSVLQKYDELSFKRRPEFMAWSEVEPVTKSKETELTQFHYGDEVMTRIEDYQQLINAVDSIQKDMLPNRFEAFFQLVYYPVIATANMNHKWLYTFKNKFVAKQGRSSSLFYKEKVLSAYNRISQETSRYNSLKNGKWNHIMNMAPRNLPVFEKPSVSTFFSENDPSLGLALEGYEMEMNDKIINSYANVLPIFNAYTKNSYYIDLFLKGQGSIKWEAKPKASWIKVSNTSGELNENKPEVRLIVTIDWDKVPRGDNKKEAPLGHDYQLIPPSFKVNSAIDFVSNDNINTVGVSVFNPQLKELNDYSEFIEDKGFVSINAENYSRKQNGKEASWQTYKGLGYSGHVTLALPRSAISQTETQDILSKSPVLEYDFYTFNFGEADINVQAIPTHALHQGNGVRCAVAVDDNKPVIVDFQTQGRSETWKRNVLKNAACQSVKQIVNKAGKHTLRIWMVDPGVMIDKILIDLGGWKKSYEFPKETKRK</sequence>
<gene>
    <name evidence="4" type="ORF">ICJ84_06490</name>
</gene>
<dbReference type="InterPro" id="IPR031924">
    <property type="entry name" value="GH115"/>
</dbReference>
<evidence type="ECO:0000313" key="4">
    <source>
        <dbReference type="EMBL" id="MBD0835075.1"/>
    </source>
</evidence>
<keyword evidence="5" id="KW-1185">Reference proteome</keyword>
<feature type="domain" description="Gylcosyl hydrolase 115 C-terminal" evidence="3">
    <location>
        <begin position="809"/>
        <end position="980"/>
    </location>
</feature>
<dbReference type="PANTHER" id="PTHR37842:SF2">
    <property type="entry name" value="GYLCOSYL HYDROLASE 115 C-TERMINAL DOMAIN-CONTAINING PROTEIN"/>
    <property type="match status" value="1"/>
</dbReference>
<dbReference type="Gene3D" id="3.30.379.10">
    <property type="entry name" value="Chitobiase/beta-hexosaminidase domain 2-like"/>
    <property type="match status" value="1"/>
</dbReference>
<keyword evidence="1 4" id="KW-0378">Hydrolase</keyword>
<organism evidence="4 5">
    <name type="scientific">Aestuariibaculum suncheonense</name>
    <dbReference type="NCBI Taxonomy" id="1028745"/>
    <lineage>
        <taxon>Bacteria</taxon>
        <taxon>Pseudomonadati</taxon>
        <taxon>Bacteroidota</taxon>
        <taxon>Flavobacteriia</taxon>
        <taxon>Flavobacteriales</taxon>
        <taxon>Flavobacteriaceae</taxon>
    </lineage>
</organism>
<dbReference type="Gene3D" id="2.60.120.1620">
    <property type="match status" value="1"/>
</dbReference>
<dbReference type="Pfam" id="PF15979">
    <property type="entry name" value="Glyco_hydro_115"/>
    <property type="match status" value="1"/>
</dbReference>
<name>A0A8J6Q800_9FLAO</name>
<comment type="caution">
    <text evidence="4">The sequence shown here is derived from an EMBL/GenBank/DDBJ whole genome shotgun (WGS) entry which is preliminary data.</text>
</comment>
<feature type="chain" id="PRO_5035319803" evidence="2">
    <location>
        <begin position="26"/>
        <end position="984"/>
    </location>
</feature>
<dbReference type="InterPro" id="IPR029018">
    <property type="entry name" value="Hex-like_dom2"/>
</dbReference>
<keyword evidence="2" id="KW-0732">Signal</keyword>
<feature type="signal peptide" evidence="2">
    <location>
        <begin position="1"/>
        <end position="25"/>
    </location>
</feature>
<dbReference type="AlphaFoldDB" id="A0A8J6Q800"/>
<dbReference type="PANTHER" id="PTHR37842">
    <property type="match status" value="1"/>
</dbReference>
<evidence type="ECO:0000259" key="3">
    <source>
        <dbReference type="Pfam" id="PF17829"/>
    </source>
</evidence>
<dbReference type="RefSeq" id="WP_188215569.1">
    <property type="nucleotide sequence ID" value="NZ_BAABGH010000010.1"/>
</dbReference>
<reference evidence="4" key="2">
    <citation type="submission" date="2020-09" db="EMBL/GenBank/DDBJ databases">
        <authorList>
            <person name="Wu Z."/>
        </authorList>
    </citation>
    <scope>NUCLEOTIDE SEQUENCE</scope>
    <source>
        <strain evidence="4">SC17</strain>
    </source>
</reference>
<dbReference type="GO" id="GO:0016787">
    <property type="term" value="F:hydrolase activity"/>
    <property type="evidence" value="ECO:0007669"/>
    <property type="project" value="UniProtKB-KW"/>
</dbReference>
<dbReference type="GO" id="GO:0005975">
    <property type="term" value="P:carbohydrate metabolic process"/>
    <property type="evidence" value="ECO:0007669"/>
    <property type="project" value="UniProtKB-ARBA"/>
</dbReference>
<dbReference type="InterPro" id="IPR042301">
    <property type="entry name" value="GH115_sf"/>
</dbReference>
<reference evidence="4" key="1">
    <citation type="journal article" date="2013" name="Int. J. Syst. Evol. Microbiol.">
        <title>Aestuariibaculum suncheonense gen. nov., sp. nov., a marine bacterium of the family Flavobacteriaceae isolated from a tidal flat and emended descriptions of the genera Gaetbulibacter and Tamlana.</title>
        <authorList>
            <person name="Jeong S.H."/>
            <person name="Park M.S."/>
            <person name="Jin H.M."/>
            <person name="Lee K."/>
            <person name="Park W."/>
            <person name="Jeon C.O."/>
        </authorList>
    </citation>
    <scope>NUCLEOTIDE SEQUENCE</scope>
    <source>
        <strain evidence="4">SC17</strain>
    </source>
</reference>
<evidence type="ECO:0000313" key="5">
    <source>
        <dbReference type="Proteomes" id="UP000602057"/>
    </source>
</evidence>
<dbReference type="InterPro" id="IPR041437">
    <property type="entry name" value="GH115_C"/>
</dbReference>
<dbReference type="Gene3D" id="3.20.20.520">
    <property type="entry name" value="Glycosyl hydrolase family 115"/>
    <property type="match status" value="1"/>
</dbReference>
<evidence type="ECO:0000256" key="1">
    <source>
        <dbReference type="ARBA" id="ARBA00022801"/>
    </source>
</evidence>
<protein>
    <submittedName>
        <fullName evidence="4">Glycosyl hydrolase 115 family protein</fullName>
    </submittedName>
</protein>
<dbReference type="EMBL" id="JACVXC010000002">
    <property type="protein sequence ID" value="MBD0835075.1"/>
    <property type="molecule type" value="Genomic_DNA"/>
</dbReference>